<evidence type="ECO:0000313" key="3">
    <source>
        <dbReference type="Proteomes" id="UP000010411"/>
    </source>
</evidence>
<dbReference type="PATRIC" id="fig|698759.3.peg.3509"/>
<dbReference type="Proteomes" id="UP000010411">
    <property type="component" value="Unassembled WGS sequence"/>
</dbReference>
<feature type="non-terminal residue" evidence="2">
    <location>
        <position position="1"/>
    </location>
</feature>
<organism evidence="2 3">
    <name type="scientific">Streptomyces ipomoeae 91-03</name>
    <dbReference type="NCBI Taxonomy" id="698759"/>
    <lineage>
        <taxon>Bacteria</taxon>
        <taxon>Bacillati</taxon>
        <taxon>Actinomycetota</taxon>
        <taxon>Actinomycetes</taxon>
        <taxon>Kitasatosporales</taxon>
        <taxon>Streptomycetaceae</taxon>
        <taxon>Streptomyces</taxon>
    </lineage>
</organism>
<feature type="region of interest" description="Disordered" evidence="1">
    <location>
        <begin position="1"/>
        <end position="94"/>
    </location>
</feature>
<dbReference type="AlphaFoldDB" id="L1KYK5"/>
<feature type="compositionally biased region" description="Low complexity" evidence="1">
    <location>
        <begin position="117"/>
        <end position="130"/>
    </location>
</feature>
<reference evidence="2 3" key="1">
    <citation type="submission" date="2012-11" db="EMBL/GenBank/DDBJ databases">
        <authorList>
            <person name="Huguet-Tapia J.C."/>
            <person name="Durkin A.S."/>
            <person name="Pettis G.S."/>
            <person name="Badger J.H."/>
        </authorList>
    </citation>
    <scope>NUCLEOTIDE SEQUENCE [LARGE SCALE GENOMIC DNA]</scope>
    <source>
        <strain evidence="2 3">91-03</strain>
    </source>
</reference>
<keyword evidence="3" id="KW-1185">Reference proteome</keyword>
<sequence>ARVLAHLTFRGPDHALGPNHNHNLTPEHGHAHDQEHAQGQAPGPKRQGISTPGGDDARGISAPGDDDARPAPGNPASPPLTGAPPAPGDDAEADLANPRSAALAAGLTAELAREEAAAPAADAGQTGPGASEPQGPDRALWDDGLLPLFPMQPPRTGRELLAEHITAMVCCAAMDTAGATPALDWLDGPSLLVNGQRAADLTPRILTLVEDGDPAPLRDWLRHLGVRPEKPVRLV</sequence>
<feature type="region of interest" description="Disordered" evidence="1">
    <location>
        <begin position="113"/>
        <end position="142"/>
    </location>
</feature>
<feature type="compositionally biased region" description="Pro residues" evidence="1">
    <location>
        <begin position="72"/>
        <end position="87"/>
    </location>
</feature>
<accession>L1KYK5</accession>
<evidence type="ECO:0000313" key="2">
    <source>
        <dbReference type="EMBL" id="EKX65886.1"/>
    </source>
</evidence>
<name>L1KYK5_9ACTN</name>
<dbReference type="EMBL" id="AEJC01000260">
    <property type="protein sequence ID" value="EKX65886.1"/>
    <property type="molecule type" value="Genomic_DNA"/>
</dbReference>
<comment type="caution">
    <text evidence="2">The sequence shown here is derived from an EMBL/GenBank/DDBJ whole genome shotgun (WGS) entry which is preliminary data.</text>
</comment>
<protein>
    <submittedName>
        <fullName evidence="2">Uncharacterized protein</fullName>
    </submittedName>
</protein>
<evidence type="ECO:0000256" key="1">
    <source>
        <dbReference type="SAM" id="MobiDB-lite"/>
    </source>
</evidence>
<proteinExistence type="predicted"/>
<gene>
    <name evidence="2" type="ORF">STRIP9103_04542</name>
</gene>
<feature type="compositionally biased region" description="Basic and acidic residues" evidence="1">
    <location>
        <begin position="25"/>
        <end position="36"/>
    </location>
</feature>